<dbReference type="EMBL" id="JBFXLS010000044">
    <property type="protein sequence ID" value="KAL2824346.1"/>
    <property type="molecule type" value="Genomic_DNA"/>
</dbReference>
<evidence type="ECO:0000313" key="2">
    <source>
        <dbReference type="Proteomes" id="UP001610335"/>
    </source>
</evidence>
<keyword evidence="2" id="KW-1185">Reference proteome</keyword>
<name>A0ABR4I9B4_9EURO</name>
<dbReference type="Proteomes" id="UP001610335">
    <property type="component" value="Unassembled WGS sequence"/>
</dbReference>
<proteinExistence type="predicted"/>
<accession>A0ABR4I9B4</accession>
<sequence>MSEPTLEPHFSLADSTPRSSKTTLVIGGLRVYIYGLEGIKEAPWSESEIAVLYLAHGRTLTYLSVEGIAHEILHQYRSHSRQKKVNLIAVTLDMSNHGEREISVEANQGWNSGNEKHAQDMLSIVSASAHDFQLLIDYLPAYLPVHFSKFYNIIAGVSLGGHTAWRIAQSLGATKVHGIAPIVGSPNLTGLMVNRLGVDPAALNSVTQDLYSFAYKDLAAILNEEQKRRWPESLSNVIQAADRAIAEDFPRDIAILAQNGGLDPLVPNDFTARWMQHYEGRDKTDYFVQQNTGHTFTKEMVANIAGWLVGLFAG</sequence>
<reference evidence="1 2" key="1">
    <citation type="submission" date="2024-07" db="EMBL/GenBank/DDBJ databases">
        <title>Section-level genome sequencing and comparative genomics of Aspergillus sections Usti and Cavernicolus.</title>
        <authorList>
            <consortium name="Lawrence Berkeley National Laboratory"/>
            <person name="Nybo J.L."/>
            <person name="Vesth T.C."/>
            <person name="Theobald S."/>
            <person name="Frisvad J.C."/>
            <person name="Larsen T.O."/>
            <person name="Kjaerboelling I."/>
            <person name="Rothschild-Mancinelli K."/>
            <person name="Lyhne E.K."/>
            <person name="Kogle M.E."/>
            <person name="Barry K."/>
            <person name="Clum A."/>
            <person name="Na H."/>
            <person name="Ledsgaard L."/>
            <person name="Lin J."/>
            <person name="Lipzen A."/>
            <person name="Kuo A."/>
            <person name="Riley R."/>
            <person name="Mondo S."/>
            <person name="LaButti K."/>
            <person name="Haridas S."/>
            <person name="Pangalinan J."/>
            <person name="Salamov A.A."/>
            <person name="Simmons B.A."/>
            <person name="Magnuson J.K."/>
            <person name="Chen J."/>
            <person name="Drula E."/>
            <person name="Henrissat B."/>
            <person name="Wiebenga A."/>
            <person name="Lubbers R.J."/>
            <person name="Gomes A.C."/>
            <person name="Makela M.R."/>
            <person name="Stajich J."/>
            <person name="Grigoriev I.V."/>
            <person name="Mortensen U.H."/>
            <person name="De vries R.P."/>
            <person name="Baker S.E."/>
            <person name="Andersen M.R."/>
        </authorList>
    </citation>
    <scope>NUCLEOTIDE SEQUENCE [LARGE SCALE GENOMIC DNA]</scope>
    <source>
        <strain evidence="1 2">CBS 600.67</strain>
    </source>
</reference>
<comment type="caution">
    <text evidence="1">The sequence shown here is derived from an EMBL/GenBank/DDBJ whole genome shotgun (WGS) entry which is preliminary data.</text>
</comment>
<keyword evidence="1" id="KW-0378">Hydrolase</keyword>
<dbReference type="InterPro" id="IPR029058">
    <property type="entry name" value="AB_hydrolase_fold"/>
</dbReference>
<evidence type="ECO:0000313" key="1">
    <source>
        <dbReference type="EMBL" id="KAL2824346.1"/>
    </source>
</evidence>
<organism evidence="1 2">
    <name type="scientific">Aspergillus cavernicola</name>
    <dbReference type="NCBI Taxonomy" id="176166"/>
    <lineage>
        <taxon>Eukaryota</taxon>
        <taxon>Fungi</taxon>
        <taxon>Dikarya</taxon>
        <taxon>Ascomycota</taxon>
        <taxon>Pezizomycotina</taxon>
        <taxon>Eurotiomycetes</taxon>
        <taxon>Eurotiomycetidae</taxon>
        <taxon>Eurotiales</taxon>
        <taxon>Aspergillaceae</taxon>
        <taxon>Aspergillus</taxon>
        <taxon>Aspergillus subgen. Nidulantes</taxon>
    </lineage>
</organism>
<protein>
    <submittedName>
        <fullName evidence="1">Alpha/Beta hydrolase protein</fullName>
    </submittedName>
</protein>
<dbReference type="Gene3D" id="3.40.50.1820">
    <property type="entry name" value="alpha/beta hydrolase"/>
    <property type="match status" value="1"/>
</dbReference>
<gene>
    <name evidence="1" type="ORF">BDW59DRAFT_147526</name>
</gene>
<dbReference type="SUPFAM" id="SSF53474">
    <property type="entry name" value="alpha/beta-Hydrolases"/>
    <property type="match status" value="1"/>
</dbReference>
<dbReference type="PANTHER" id="PTHR47381:SF3">
    <property type="entry name" value="ALPHA_BETA-HYDROLASES SUPERFAMILY PROTEIN"/>
    <property type="match status" value="1"/>
</dbReference>
<dbReference type="PANTHER" id="PTHR47381">
    <property type="entry name" value="ALPHA/BETA-HYDROLASES SUPERFAMILY PROTEIN"/>
    <property type="match status" value="1"/>
</dbReference>
<dbReference type="GO" id="GO:0016787">
    <property type="term" value="F:hydrolase activity"/>
    <property type="evidence" value="ECO:0007669"/>
    <property type="project" value="UniProtKB-KW"/>
</dbReference>